<dbReference type="GO" id="GO:0006631">
    <property type="term" value="P:fatty acid metabolic process"/>
    <property type="evidence" value="ECO:0007669"/>
    <property type="project" value="TreeGrafter"/>
</dbReference>
<evidence type="ECO:0000313" key="8">
    <source>
        <dbReference type="EMBL" id="KAJ8026291.1"/>
    </source>
</evidence>
<feature type="compositionally biased region" description="Polar residues" evidence="6">
    <location>
        <begin position="1"/>
        <end position="15"/>
    </location>
</feature>
<dbReference type="InterPro" id="IPR045520">
    <property type="entry name" value="GPAT/DHAPAT_C"/>
</dbReference>
<dbReference type="Pfam" id="PF19277">
    <property type="entry name" value="GPAT_C"/>
    <property type="match status" value="1"/>
</dbReference>
<dbReference type="CDD" id="cd07993">
    <property type="entry name" value="LPLAT_DHAPAT-like"/>
    <property type="match status" value="1"/>
</dbReference>
<evidence type="ECO:0000256" key="2">
    <source>
        <dbReference type="ARBA" id="ARBA00007937"/>
    </source>
</evidence>
<evidence type="ECO:0000313" key="9">
    <source>
        <dbReference type="Proteomes" id="UP001152320"/>
    </source>
</evidence>
<dbReference type="PANTHER" id="PTHR12563:SF23">
    <property type="entry name" value="BCDNA.GH07066"/>
    <property type="match status" value="1"/>
</dbReference>
<dbReference type="InterPro" id="IPR041728">
    <property type="entry name" value="GPAT/DHAPAT_LPLAT"/>
</dbReference>
<evidence type="ECO:0000256" key="6">
    <source>
        <dbReference type="SAM" id="MobiDB-lite"/>
    </source>
</evidence>
<comment type="similarity">
    <text evidence="2">Belongs to the GPAT/DAPAT family.</text>
</comment>
<dbReference type="InterPro" id="IPR022284">
    <property type="entry name" value="GPAT/DHAPAT"/>
</dbReference>
<dbReference type="SUPFAM" id="SSF69593">
    <property type="entry name" value="Glycerol-3-phosphate (1)-acyltransferase"/>
    <property type="match status" value="1"/>
</dbReference>
<dbReference type="SMART" id="SM00563">
    <property type="entry name" value="PlsC"/>
    <property type="match status" value="1"/>
</dbReference>
<proteinExistence type="inferred from homology"/>
<dbReference type="GO" id="GO:0031966">
    <property type="term" value="C:mitochondrial membrane"/>
    <property type="evidence" value="ECO:0007669"/>
    <property type="project" value="TreeGrafter"/>
</dbReference>
<dbReference type="InterPro" id="IPR002123">
    <property type="entry name" value="Plipid/glycerol_acylTrfase"/>
</dbReference>
<dbReference type="GO" id="GO:0006072">
    <property type="term" value="P:glycerol-3-phosphate metabolic process"/>
    <property type="evidence" value="ECO:0007669"/>
    <property type="project" value="TreeGrafter"/>
</dbReference>
<dbReference type="PANTHER" id="PTHR12563">
    <property type="entry name" value="GLYCEROL-3-PHOSPHATE ACYLTRANSFERASE"/>
    <property type="match status" value="1"/>
</dbReference>
<feature type="domain" description="Phospholipid/glycerol acyltransferase" evidence="7">
    <location>
        <begin position="271"/>
        <end position="403"/>
    </location>
</feature>
<dbReference type="GO" id="GO:0008654">
    <property type="term" value="P:phospholipid biosynthetic process"/>
    <property type="evidence" value="ECO:0007669"/>
    <property type="project" value="TreeGrafter"/>
</dbReference>
<evidence type="ECO:0000256" key="1">
    <source>
        <dbReference type="ARBA" id="ARBA00004370"/>
    </source>
</evidence>
<keyword evidence="9" id="KW-1185">Reference proteome</keyword>
<dbReference type="GO" id="GO:0004366">
    <property type="term" value="F:glycerol-3-phosphate O-acyltransferase activity"/>
    <property type="evidence" value="ECO:0007669"/>
    <property type="project" value="TreeGrafter"/>
</dbReference>
<dbReference type="AlphaFoldDB" id="A0A9Q0YRE1"/>
<gene>
    <name evidence="8" type="ORF">HOLleu_34097</name>
</gene>
<dbReference type="Proteomes" id="UP001152320">
    <property type="component" value="Chromosome 17"/>
</dbReference>
<name>A0A9Q0YRE1_HOLLE</name>
<sequence length="872" mass="98587">MPSGTYSNMQTQRRGNVSPFGDVTPETRIEDLQEGKMMSHKDTKPARRKHSGISSYPTLDLMPELAKFKTSPPTTTSYEKEYRPFMGRACPRCSHHSRELFYNKDIPLMGLVNIGAAPRKGFLSKFFPYAAYVYSVRNSCGYPNSKSMIADTVQNKRDYDTFTFLLPSFRCRVQRAIHRSAMNDSDGAQNEDVYQRAAHKHSRRALFVIKRMSTTILNVMLRDYKVPVGVIGFRVTGYLLLRILSFLVEGIHLHQGQAEIIKQASKRDIPVILVPLHRSHLDYLLMSLSLFIHDIPCPFIAAGDNLNIPIIGWWFRHIGAFFIKRKLDKEVGKKDLVYRAALHTCMEQILAKNQNMEFYIEGGRTRSGKALAPKGGLMSVVIDAYMDGVIADAYILPASVSYEKIIEGNFVSEQMGLAKKKESIFALFGTLWKAFHSSFGNIRINFAQPFSLKEYLDSAQRVVPIQSEILMKPRLRKAISDNSLYGTDVVLEDQRQLIRGLGEHIVLDSQDVTALMSTNLVAFLLLTKYRRGISLNQLSADLDALKQEIIARRRDVGFTGKSVDVVKHAIKILGPKLVKSEIRPMNPDVVPFSQGERNQLRNKRDLIVPNTSLPDVLELSYYANAVLSVFVMESVVANAITSLIGEKLITASNSPNKVIPVSRSKVIHKAEELCDLLQFEFTFTRPCENLLTSISEALDSLISAEVVVKSKDLQSCSADSQWARRIARSTFWDGEEGEGPTQAQSDVELEILASEEGLEKLMFFQRILGPFVEGYWLSSCNLVRLLDNDMPESEFATITNSYAKERVTKGLATYAESCAMDTLRNSWKVFAHWKVISYYYTENKTKMVQLQDGYRTDDQLSSFIDKIEAFKI</sequence>
<dbReference type="Pfam" id="PF01553">
    <property type="entry name" value="Acyltransferase"/>
    <property type="match status" value="1"/>
</dbReference>
<comment type="caution">
    <text evidence="8">The sequence shown here is derived from an EMBL/GenBank/DDBJ whole genome shotgun (WGS) entry which is preliminary data.</text>
</comment>
<reference evidence="8" key="1">
    <citation type="submission" date="2021-10" db="EMBL/GenBank/DDBJ databases">
        <title>Tropical sea cucumber genome reveals ecological adaptation and Cuvierian tubules defense mechanism.</title>
        <authorList>
            <person name="Chen T."/>
        </authorList>
    </citation>
    <scope>NUCLEOTIDE SEQUENCE</scope>
    <source>
        <strain evidence="8">Nanhai2018</strain>
        <tissue evidence="8">Muscle</tissue>
    </source>
</reference>
<evidence type="ECO:0000256" key="4">
    <source>
        <dbReference type="ARBA" id="ARBA00023136"/>
    </source>
</evidence>
<keyword evidence="3" id="KW-0808">Transferase</keyword>
<dbReference type="EMBL" id="JAIZAY010000017">
    <property type="protein sequence ID" value="KAJ8026291.1"/>
    <property type="molecule type" value="Genomic_DNA"/>
</dbReference>
<dbReference type="GO" id="GO:0019432">
    <property type="term" value="P:triglyceride biosynthetic process"/>
    <property type="evidence" value="ECO:0007669"/>
    <property type="project" value="TreeGrafter"/>
</dbReference>
<keyword evidence="4" id="KW-0472">Membrane</keyword>
<feature type="region of interest" description="Disordered" evidence="6">
    <location>
        <begin position="1"/>
        <end position="54"/>
    </location>
</feature>
<evidence type="ECO:0000259" key="7">
    <source>
        <dbReference type="SMART" id="SM00563"/>
    </source>
</evidence>
<evidence type="ECO:0000256" key="3">
    <source>
        <dbReference type="ARBA" id="ARBA00022679"/>
    </source>
</evidence>
<evidence type="ECO:0000256" key="5">
    <source>
        <dbReference type="ARBA" id="ARBA00023315"/>
    </source>
</evidence>
<organism evidence="8 9">
    <name type="scientific">Holothuria leucospilota</name>
    <name type="common">Black long sea cucumber</name>
    <name type="synonym">Mertensiothuria leucospilota</name>
    <dbReference type="NCBI Taxonomy" id="206669"/>
    <lineage>
        <taxon>Eukaryota</taxon>
        <taxon>Metazoa</taxon>
        <taxon>Echinodermata</taxon>
        <taxon>Eleutherozoa</taxon>
        <taxon>Echinozoa</taxon>
        <taxon>Holothuroidea</taxon>
        <taxon>Aspidochirotacea</taxon>
        <taxon>Aspidochirotida</taxon>
        <taxon>Holothuriidae</taxon>
        <taxon>Holothuria</taxon>
    </lineage>
</organism>
<protein>
    <submittedName>
        <fullName evidence="8">Glycerol-3-phosphate acyltransferase 1, mitochondrial</fullName>
    </submittedName>
</protein>
<keyword evidence="5 8" id="KW-0012">Acyltransferase</keyword>
<comment type="subcellular location">
    <subcellularLocation>
        <location evidence="1">Membrane</location>
    </subcellularLocation>
</comment>
<dbReference type="OrthoDB" id="5962536at2759"/>
<accession>A0A9Q0YRE1</accession>
<feature type="compositionally biased region" description="Basic and acidic residues" evidence="6">
    <location>
        <begin position="25"/>
        <end position="45"/>
    </location>
</feature>